<reference evidence="1" key="1">
    <citation type="journal article" date="2014" name="Front. Microbiol.">
        <title>High frequency of phylogenetically diverse reductive dehalogenase-homologous genes in deep subseafloor sedimentary metagenomes.</title>
        <authorList>
            <person name="Kawai M."/>
            <person name="Futagami T."/>
            <person name="Toyoda A."/>
            <person name="Takaki Y."/>
            <person name="Nishi S."/>
            <person name="Hori S."/>
            <person name="Arai W."/>
            <person name="Tsubouchi T."/>
            <person name="Morono Y."/>
            <person name="Uchiyama I."/>
            <person name="Ito T."/>
            <person name="Fujiyama A."/>
            <person name="Inagaki F."/>
            <person name="Takami H."/>
        </authorList>
    </citation>
    <scope>NUCLEOTIDE SEQUENCE</scope>
    <source>
        <strain evidence="1">Expedition CK06-06</strain>
    </source>
</reference>
<dbReference type="EMBL" id="BARS01044969">
    <property type="protein sequence ID" value="GAG41154.1"/>
    <property type="molecule type" value="Genomic_DNA"/>
</dbReference>
<evidence type="ECO:0008006" key="2">
    <source>
        <dbReference type="Google" id="ProtNLM"/>
    </source>
</evidence>
<comment type="caution">
    <text evidence="1">The sequence shown here is derived from an EMBL/GenBank/DDBJ whole genome shotgun (WGS) entry which is preliminary data.</text>
</comment>
<protein>
    <recommendedName>
        <fullName evidence="2">Glycosyltransferase family 2 protein</fullName>
    </recommendedName>
</protein>
<dbReference type="AlphaFoldDB" id="X0XD95"/>
<evidence type="ECO:0000313" key="1">
    <source>
        <dbReference type="EMBL" id="GAG41154.1"/>
    </source>
</evidence>
<sequence length="49" mass="5616">IIKEVKIHKLKMKEVPIKAIYSSYSLSKGQGFFVGLRTLIKLLILKLTK</sequence>
<gene>
    <name evidence="1" type="ORF">S01H1_67868</name>
</gene>
<proteinExistence type="predicted"/>
<organism evidence="1">
    <name type="scientific">marine sediment metagenome</name>
    <dbReference type="NCBI Taxonomy" id="412755"/>
    <lineage>
        <taxon>unclassified sequences</taxon>
        <taxon>metagenomes</taxon>
        <taxon>ecological metagenomes</taxon>
    </lineage>
</organism>
<accession>X0XD95</accession>
<feature type="non-terminal residue" evidence="1">
    <location>
        <position position="1"/>
    </location>
</feature>
<name>X0XD95_9ZZZZ</name>